<dbReference type="Proteomes" id="UP000320012">
    <property type="component" value="Unassembled WGS sequence"/>
</dbReference>
<dbReference type="RefSeq" id="WP_029237511.1">
    <property type="nucleotide sequence ID" value="NZ_BJEF01000002.1"/>
</dbReference>
<dbReference type="eggNOG" id="COG5353">
    <property type="taxonomic scope" value="Bacteria"/>
</dbReference>
<dbReference type="Gene3D" id="3.10.450.40">
    <property type="match status" value="2"/>
</dbReference>
<proteinExistence type="predicted"/>
<evidence type="ECO:0000259" key="1">
    <source>
        <dbReference type="Pfam" id="PF17881"/>
    </source>
</evidence>
<dbReference type="Pfam" id="PF17881">
    <property type="entry name" value="TseB"/>
    <property type="match status" value="1"/>
</dbReference>
<reference evidence="4 7" key="3">
    <citation type="submission" date="2019-07" db="EMBL/GenBank/DDBJ databases">
        <title>Genome sequence of Weissella cibaria GK1.</title>
        <authorList>
            <person name="Choi H.-J."/>
        </authorList>
    </citation>
    <scope>NUCLEOTIDE SEQUENCE [LARGE SCALE GENOMIC DNA]</scope>
    <source>
        <strain evidence="4 7">GK1</strain>
    </source>
</reference>
<protein>
    <recommendedName>
        <fullName evidence="1">Cell wall elongation regulator TseB-like domain-containing protein</fullName>
    </recommendedName>
</protein>
<dbReference type="OrthoDB" id="2242521at2"/>
<organism evidence="3 5">
    <name type="scientific">Weissella cibaria</name>
    <dbReference type="NCBI Taxonomy" id="137591"/>
    <lineage>
        <taxon>Bacteria</taxon>
        <taxon>Bacillati</taxon>
        <taxon>Bacillota</taxon>
        <taxon>Bacilli</taxon>
        <taxon>Lactobacillales</taxon>
        <taxon>Lactobacillaceae</taxon>
        <taxon>Weissella</taxon>
    </lineage>
</organism>
<dbReference type="PATRIC" id="fig|137591.25.peg.1712"/>
<name>A0A0D1JU04_9LACO</name>
<sequence>MEMRTMSRSRRRGHGRRWLIGLIVVLVLIAGGATIASIALRPVNTARERVTELAIKRNKITSATQFFRVSRQHTYYSVIGENKQHQEIGVIVKDKSKKITTVQMKNGLSAAEVRNLVKSKYQPKRITSLGLAIYEQVPVWEVTFTDRQGNLNLITFQFSDGKAVRTIQHL</sequence>
<dbReference type="InterPro" id="IPR046350">
    <property type="entry name" value="Cystatin_sf"/>
</dbReference>
<dbReference type="Proteomes" id="UP000032287">
    <property type="component" value="Unassembled WGS sequence"/>
</dbReference>
<evidence type="ECO:0000313" key="6">
    <source>
        <dbReference type="Proteomes" id="UP000244870"/>
    </source>
</evidence>
<gene>
    <name evidence="2" type="ORF">B6254_1233</name>
    <name evidence="4" type="ORF">FO435_05870</name>
    <name evidence="3" type="ORF">QX99_01740</name>
</gene>
<dbReference type="EMBL" id="JWHU01000034">
    <property type="protein sequence ID" value="KIU19720.1"/>
    <property type="molecule type" value="Genomic_DNA"/>
</dbReference>
<dbReference type="AlphaFoldDB" id="A0A0D1JU04"/>
<dbReference type="EMBL" id="VNHC01000002">
    <property type="protein sequence ID" value="TVV27443.1"/>
    <property type="molecule type" value="Genomic_DNA"/>
</dbReference>
<keyword evidence="5" id="KW-1185">Reference proteome</keyword>
<evidence type="ECO:0000313" key="7">
    <source>
        <dbReference type="Proteomes" id="UP000320012"/>
    </source>
</evidence>
<reference evidence="3 5" key="1">
    <citation type="journal article" date="2015" name="Microbiology (Mosc.)">
        <title>Genomics of the Weissella cibaria species with an examination of its metabolic traits.</title>
        <authorList>
            <person name="Lynch K.M."/>
            <person name="Lucid A."/>
            <person name="Arendt E.K."/>
            <person name="Sleator R.D."/>
            <person name="Lucey B."/>
            <person name="Coffey A."/>
        </authorList>
    </citation>
    <scope>NUCLEOTIDE SEQUENCE [LARGE SCALE GENOMIC DNA]</scope>
    <source>
        <strain evidence="3 5">MG1</strain>
    </source>
</reference>
<dbReference type="Proteomes" id="UP000244870">
    <property type="component" value="Chromosome"/>
</dbReference>
<reference evidence="2 6" key="2">
    <citation type="submission" date="2017-04" db="EMBL/GenBank/DDBJ databases">
        <title>Weissella cibaria strain m2 complete genome.</title>
        <authorList>
            <person name="Pan Q."/>
            <person name="Tan M."/>
            <person name="Yao F."/>
            <person name="Su S."/>
        </authorList>
    </citation>
    <scope>NUCLEOTIDE SEQUENCE [LARGE SCALE GENOMIC DNA]</scope>
    <source>
        <strain evidence="2 6">M2</strain>
    </source>
</reference>
<dbReference type="STRING" id="137591.AO080_08200"/>
<dbReference type="EMBL" id="CP020928">
    <property type="protein sequence ID" value="AWF95638.1"/>
    <property type="molecule type" value="Genomic_DNA"/>
</dbReference>
<evidence type="ECO:0000313" key="3">
    <source>
        <dbReference type="EMBL" id="KIU19720.1"/>
    </source>
</evidence>
<dbReference type="SUPFAM" id="SSF54403">
    <property type="entry name" value="Cystatin/monellin"/>
    <property type="match status" value="2"/>
</dbReference>
<feature type="domain" description="Cell wall elongation regulator TseB-like" evidence="1">
    <location>
        <begin position="52"/>
        <end position="92"/>
    </location>
</feature>
<dbReference type="InterPro" id="IPR041401">
    <property type="entry name" value="TseB-like_dom"/>
</dbReference>
<dbReference type="GeneID" id="66962396"/>
<dbReference type="KEGG" id="wcb:AO080_08200"/>
<evidence type="ECO:0000313" key="2">
    <source>
        <dbReference type="EMBL" id="AWF95638.1"/>
    </source>
</evidence>
<evidence type="ECO:0000313" key="4">
    <source>
        <dbReference type="EMBL" id="TVV27443.1"/>
    </source>
</evidence>
<evidence type="ECO:0000313" key="5">
    <source>
        <dbReference type="Proteomes" id="UP000032287"/>
    </source>
</evidence>
<accession>A0A0D1JU04</accession>